<dbReference type="InterPro" id="IPR001509">
    <property type="entry name" value="Epimerase_deHydtase"/>
</dbReference>
<organism evidence="3 4">
    <name type="scientific">Luteimonas yindakuii</name>
    <dbReference type="NCBI Taxonomy" id="2565782"/>
    <lineage>
        <taxon>Bacteria</taxon>
        <taxon>Pseudomonadati</taxon>
        <taxon>Pseudomonadota</taxon>
        <taxon>Gammaproteobacteria</taxon>
        <taxon>Lysobacterales</taxon>
        <taxon>Lysobacteraceae</taxon>
        <taxon>Luteimonas</taxon>
    </lineage>
</organism>
<proteinExistence type="predicted"/>
<evidence type="ECO:0000313" key="4">
    <source>
        <dbReference type="Proteomes" id="UP000298681"/>
    </source>
</evidence>
<evidence type="ECO:0000259" key="1">
    <source>
        <dbReference type="Pfam" id="PF01370"/>
    </source>
</evidence>
<dbReference type="Gene3D" id="2.60.120.10">
    <property type="entry name" value="Jelly Rolls"/>
    <property type="match status" value="1"/>
</dbReference>
<dbReference type="SUPFAM" id="SSF51735">
    <property type="entry name" value="NAD(P)-binding Rossmann-fold domains"/>
    <property type="match status" value="1"/>
</dbReference>
<dbReference type="Proteomes" id="UP000298681">
    <property type="component" value="Unassembled WGS sequence"/>
</dbReference>
<dbReference type="InterPro" id="IPR036291">
    <property type="entry name" value="NAD(P)-bd_dom_sf"/>
</dbReference>
<comment type="caution">
    <text evidence="3">The sequence shown here is derived from an EMBL/GenBank/DDBJ whole genome shotgun (WGS) entry which is preliminary data.</text>
</comment>
<dbReference type="SUPFAM" id="SSF51182">
    <property type="entry name" value="RmlC-like cupins"/>
    <property type="match status" value="1"/>
</dbReference>
<dbReference type="InterPro" id="IPR011051">
    <property type="entry name" value="RmlC_Cupin_sf"/>
</dbReference>
<dbReference type="CDD" id="cd07007">
    <property type="entry name" value="cupin_CapF-like_C"/>
    <property type="match status" value="1"/>
</dbReference>
<dbReference type="EMBL" id="SPUH01000002">
    <property type="protein sequence ID" value="TKS53256.1"/>
    <property type="molecule type" value="Genomic_DNA"/>
</dbReference>
<dbReference type="AlphaFoldDB" id="A0A4Z1R2T7"/>
<dbReference type="Gene3D" id="3.40.50.720">
    <property type="entry name" value="NAD(P)-binding Rossmann-like Domain"/>
    <property type="match status" value="1"/>
</dbReference>
<gene>
    <name evidence="3" type="ORF">E4582_11160</name>
</gene>
<feature type="domain" description="NAD-dependent epimerase/dehydratase" evidence="1">
    <location>
        <begin position="3"/>
        <end position="181"/>
    </location>
</feature>
<dbReference type="InterPro" id="IPR014710">
    <property type="entry name" value="RmlC-like_jellyroll"/>
</dbReference>
<dbReference type="Pfam" id="PF01370">
    <property type="entry name" value="Epimerase"/>
    <property type="match status" value="1"/>
</dbReference>
<name>A0A4Z1R2T7_9GAMM</name>
<accession>A0A4Z1R2T7</accession>
<keyword evidence="4" id="KW-1185">Reference proteome</keyword>
<dbReference type="InterPro" id="IPR029303">
    <property type="entry name" value="CapF_C"/>
</dbReference>
<evidence type="ECO:0000259" key="2">
    <source>
        <dbReference type="Pfam" id="PF14667"/>
    </source>
</evidence>
<dbReference type="InterPro" id="IPR050177">
    <property type="entry name" value="Lipid_A_modif_metabolic_enz"/>
</dbReference>
<dbReference type="Pfam" id="PF14667">
    <property type="entry name" value="Polysacc_synt_C"/>
    <property type="match status" value="1"/>
</dbReference>
<sequence length="369" mass="40530">MNVLVTGAGGFIAKNLTVRLGEAQGEFVTHGVTRNTTGEELEGMVRRCDIVVHLAGINRPDDEREFATGNVDFTTHLLDLLETHGARPVLFSSSIQAAQDNPYGRSKLEAEVLLAEYSQRTGATTAAYRLPNVFGKWSRPDYNSAVATFCDRVARHQPITIRAASAPLHLLYIDDLVDHLIQDVRTVLAGGSPRLEVAPVYPTTVGALAAEIEGFADIHSSKDIPRTGSGLTRALYATYLTHLDPSDFAFPLTLHVDPRGAFSEMLRTADSGQFSFFTAKPGVTRGGHYHHTKNEKFLVVRGSALFRFKQIATGETYELATSDQQPLVVKTIPGWAHDITNVGNEEMIVMLWANEAFDRDRPDTFAHPL</sequence>
<dbReference type="PANTHER" id="PTHR43245">
    <property type="entry name" value="BIFUNCTIONAL POLYMYXIN RESISTANCE PROTEIN ARNA"/>
    <property type="match status" value="1"/>
</dbReference>
<evidence type="ECO:0000313" key="3">
    <source>
        <dbReference type="EMBL" id="TKS53256.1"/>
    </source>
</evidence>
<dbReference type="PANTHER" id="PTHR43245:SF55">
    <property type="entry name" value="NAD(P)-BINDING DOMAIN-CONTAINING PROTEIN"/>
    <property type="match status" value="1"/>
</dbReference>
<reference evidence="3 4" key="1">
    <citation type="submission" date="2019-01" db="EMBL/GenBank/DDBJ databases">
        <authorList>
            <person name="Zhang S."/>
        </authorList>
    </citation>
    <scope>NUCLEOTIDE SEQUENCE [LARGE SCALE GENOMIC DNA]</scope>
    <source>
        <strain evidence="3 4">1626</strain>
    </source>
</reference>
<protein>
    <submittedName>
        <fullName evidence="3">SDR family oxidoreductase</fullName>
    </submittedName>
</protein>
<feature type="domain" description="Capsular polysaccharide assembling protein CapF C-terminal" evidence="2">
    <location>
        <begin position="255"/>
        <end position="365"/>
    </location>
</feature>